<proteinExistence type="predicted"/>
<feature type="compositionally biased region" description="Low complexity" evidence="1">
    <location>
        <begin position="253"/>
        <end position="270"/>
    </location>
</feature>
<feature type="compositionally biased region" description="Basic and acidic residues" evidence="1">
    <location>
        <begin position="62"/>
        <end position="79"/>
    </location>
</feature>
<gene>
    <name evidence="2" type="ORF">WJX74_001053</name>
</gene>
<feature type="compositionally biased region" description="Basic residues" evidence="1">
    <location>
        <begin position="717"/>
        <end position="730"/>
    </location>
</feature>
<feature type="region of interest" description="Disordered" evidence="1">
    <location>
        <begin position="659"/>
        <end position="865"/>
    </location>
</feature>
<feature type="region of interest" description="Disordered" evidence="1">
    <location>
        <begin position="334"/>
        <end position="491"/>
    </location>
</feature>
<dbReference type="PANTHER" id="PTHR47871:SF2">
    <property type="entry name" value="OS03G0221300 PROTEIN"/>
    <property type="match status" value="1"/>
</dbReference>
<feature type="region of interest" description="Disordered" evidence="1">
    <location>
        <begin position="507"/>
        <end position="559"/>
    </location>
</feature>
<feature type="compositionally biased region" description="Basic residues" evidence="1">
    <location>
        <begin position="757"/>
        <end position="771"/>
    </location>
</feature>
<feature type="compositionally biased region" description="Polar residues" evidence="1">
    <location>
        <begin position="434"/>
        <end position="447"/>
    </location>
</feature>
<feature type="compositionally biased region" description="Polar residues" evidence="1">
    <location>
        <begin position="235"/>
        <end position="251"/>
    </location>
</feature>
<comment type="caution">
    <text evidence="2">The sequence shown here is derived from an EMBL/GenBank/DDBJ whole genome shotgun (WGS) entry which is preliminary data.</text>
</comment>
<sequence>MANASFISVPAFARTLCGGPDSMQKAELADANSQLAAERQRLANLRTQLEVETASGRQQMLADKHQQDQDLNEKRKEQEAGLAAARSRQEADIAAGRSRLETDVAAETQRLLAWRRQLDADTHDLHCYAATLMTMVETAQRTAFELEQDHLNGRGSKSQAPHQGTCPLCHEHVTLLPTPQPVAAAPAAAPEAAIGNKATVQPSQEGTPGSALPLRAPKSSQPSDPSALQHPAAGSQPSAAHQPATTQAHVTDSSHAAASAATARLQAQSQNHEEQQHHQGLLSKARSALFGLFQPSSQSSSELSDAFCSQRCTDGAMADPVQIAADHKLEEPRRVRVLPRLRSQTSIAQAEATPNDSKPGNSEQGVSAAGQQPVSLEQPPTQQAAPPAHPSNAPGPASQRYQQQQQHESSRGNDSAWQPQSVPAPHRQQQQQQLTNESRASGANQQPEALRHDTKNSMDLSRATSSQHAAACQQARTSSSWHQSPKASINAQPADHAAFANPFLPQHVPATFPEQSQPASSQPGQCSHTEGQLAGQSLHQGSPDNDIEPKFGPQDSYAFRNDPLEPLFAAGAANGAGFRDSSAAPCSQAASAVADLPLAARCGNAPPGPATAPVTAAAAAVASGSERGNAGMASFAATAACRQEQLHMASAIGSHDKEFASDMPAAPTTSSHAEATHVEVPVPRTTHSQGEGEAGNSSTRLPDMRATVQNGVSKGVQGRKRANSRARRKRRELDAALAASPVGSARSDKAPLEGQVKQKKGPQPKSTKKKQQQREQQQQQQRLQRGSSAQASVSDKGHTPAKWQRHQEIPMQQPLSPAGLPKNDWHHAAAQPHDDCNHKSKKQKLGDDEKLPGQMQQAQAGPSSWGAIDGSAPAWNSQATGQQSLPWQSSHHIPWHLVKKQAQAINQAGMAAAGWGQHHPRPIHFGDAREVWRAQKDVAGPTRHGNVPWQGRPPGWMGMGMGVPPWGQGTSQHAPAAPKQQDQQGHAPTHQSQQPRGSSPPRRCGNKPGFVKRVTAARDTAGKSAQTDQAHLKSAAALLSTLADEAVPGPAGTSADSSMRAASRAQAAGAMPPEAARQRVATSTEQAARSRKARQPASQAAAINALKNDAPVLLEEMRQQNLLNTLQLLELDASASGSASEAASLDTSTQLYQQMHAILDKICEGQDGWNSGLGRRGAAFGDAGSGPAYEGQPGPAMPTSAARYCLDALRIMLEFTQTHEGSNSWGWSRQIQAFVFIFEEANRIVVEKPEYGFATYFFEIEDGLSIAAQVCRLLAVLSVKGVTRGHLIGDKSSLGMADRLSREDAAVLEACGWDPAEGIKRLLNFSDERIRHDNRAEPTPCSRRDYRTRILSQLQAGRLQGRFERQRAPVAPSNLEPASQ</sequence>
<feature type="region of interest" description="Disordered" evidence="1">
    <location>
        <begin position="198"/>
        <end position="281"/>
    </location>
</feature>
<feature type="compositionally biased region" description="Polar residues" evidence="1">
    <location>
        <begin position="685"/>
        <end position="700"/>
    </location>
</feature>
<evidence type="ECO:0000313" key="3">
    <source>
        <dbReference type="Proteomes" id="UP001438707"/>
    </source>
</evidence>
<feature type="compositionally biased region" description="Polar residues" evidence="1">
    <location>
        <begin position="412"/>
        <end position="421"/>
    </location>
</feature>
<reference evidence="2 3" key="1">
    <citation type="journal article" date="2024" name="Nat. Commun.">
        <title>Phylogenomics reveals the evolutionary origins of lichenization in chlorophyte algae.</title>
        <authorList>
            <person name="Puginier C."/>
            <person name="Libourel C."/>
            <person name="Otte J."/>
            <person name="Skaloud P."/>
            <person name="Haon M."/>
            <person name="Grisel S."/>
            <person name="Petersen M."/>
            <person name="Berrin J.G."/>
            <person name="Delaux P.M."/>
            <person name="Dal Grande F."/>
            <person name="Keller J."/>
        </authorList>
    </citation>
    <scope>NUCLEOTIDE SEQUENCE [LARGE SCALE GENOMIC DNA]</scope>
    <source>
        <strain evidence="2 3">SAG 2145</strain>
    </source>
</reference>
<feature type="region of interest" description="Disordered" evidence="1">
    <location>
        <begin position="1047"/>
        <end position="1099"/>
    </location>
</feature>
<dbReference type="Proteomes" id="UP001438707">
    <property type="component" value="Unassembled WGS sequence"/>
</dbReference>
<protein>
    <submittedName>
        <fullName evidence="2">Uncharacterized protein</fullName>
    </submittedName>
</protein>
<feature type="compositionally biased region" description="Polar residues" evidence="1">
    <location>
        <begin position="513"/>
        <end position="543"/>
    </location>
</feature>
<feature type="compositionally biased region" description="Polar residues" evidence="1">
    <location>
        <begin position="198"/>
        <end position="207"/>
    </location>
</feature>
<dbReference type="PANTHER" id="PTHR47871">
    <property type="entry name" value="NAC DOMAIN-CONTAINING PROTEIN 8"/>
    <property type="match status" value="1"/>
</dbReference>
<feature type="compositionally biased region" description="Polar residues" evidence="1">
    <location>
        <begin position="980"/>
        <end position="997"/>
    </location>
</feature>
<feature type="compositionally biased region" description="Low complexity" evidence="1">
    <location>
        <begin position="774"/>
        <end position="785"/>
    </location>
</feature>
<feature type="compositionally biased region" description="Low complexity" evidence="1">
    <location>
        <begin position="957"/>
        <end position="969"/>
    </location>
</feature>
<accession>A0AAW1S524</accession>
<organism evidence="2 3">
    <name type="scientific">Apatococcus lobatus</name>
    <dbReference type="NCBI Taxonomy" id="904363"/>
    <lineage>
        <taxon>Eukaryota</taxon>
        <taxon>Viridiplantae</taxon>
        <taxon>Chlorophyta</taxon>
        <taxon>core chlorophytes</taxon>
        <taxon>Trebouxiophyceae</taxon>
        <taxon>Chlorellales</taxon>
        <taxon>Chlorellaceae</taxon>
        <taxon>Apatococcus</taxon>
    </lineage>
</organism>
<feature type="compositionally biased region" description="Polar residues" evidence="1">
    <location>
        <begin position="457"/>
        <end position="491"/>
    </location>
</feature>
<evidence type="ECO:0000313" key="2">
    <source>
        <dbReference type="EMBL" id="KAK9841156.1"/>
    </source>
</evidence>
<feature type="compositionally biased region" description="Basic and acidic residues" evidence="1">
    <location>
        <begin position="823"/>
        <end position="851"/>
    </location>
</feature>
<feature type="compositionally biased region" description="Low complexity" evidence="1">
    <location>
        <begin position="1054"/>
        <end position="1075"/>
    </location>
</feature>
<feature type="compositionally biased region" description="Polar residues" evidence="1">
    <location>
        <begin position="343"/>
        <end position="375"/>
    </location>
</feature>
<feature type="region of interest" description="Disordered" evidence="1">
    <location>
        <begin position="957"/>
        <end position="1009"/>
    </location>
</feature>
<dbReference type="EMBL" id="JALJOS010000003">
    <property type="protein sequence ID" value="KAK9841156.1"/>
    <property type="molecule type" value="Genomic_DNA"/>
</dbReference>
<evidence type="ECO:0000256" key="1">
    <source>
        <dbReference type="SAM" id="MobiDB-lite"/>
    </source>
</evidence>
<name>A0AAW1S524_9CHLO</name>
<feature type="region of interest" description="Disordered" evidence="1">
    <location>
        <begin position="53"/>
        <end position="94"/>
    </location>
</feature>
<keyword evidence="3" id="KW-1185">Reference proteome</keyword>